<feature type="transmembrane region" description="Helical" evidence="7">
    <location>
        <begin position="268"/>
        <end position="289"/>
    </location>
</feature>
<evidence type="ECO:0000256" key="1">
    <source>
        <dbReference type="ARBA" id="ARBA00004141"/>
    </source>
</evidence>
<sequence length="449" mass="50540">MFAFSKLNRNSHKDCHFQDFFLILNRTITILGLLCVALAAGAIKPCITAFGGDQFKLPDQEKELNSFFPFLYIWINLSLLVAGLVTPILRRDVSCFGKESCYSLAFAVPFTFIVLSVRITPNSPNSFETPFSTLNKCEISQIDVNFCYPNLSAVAFWIGRRDYRHIIVNENVVGKFLRCIRFAIVRKFTSSSGSDKVRKHWLDYAEVEYSAQFIGNVKAVLDVLVLFIPVIIFWAVYEQQFSTWAFQAERMNGVIGSYEVPPDQVATLNFILTFLFLPVFEQLIFPLLSKCNLLTKSMHRVVFGFICSTLAYVCCYVVELRIEASELKTIHVVWLLPQYTLMSVAEVMVVPPLNSFSYSQAPDSMKSVLLTATLLPQALGSVVVIAVAKGNIFQTQSVQFLFFAGLNTGAVILLIALLWRYKNPSINNDDLELKMEESSIDSSVSPNGN</sequence>
<keyword evidence="4" id="KW-0653">Protein transport</keyword>
<protein>
    <recommendedName>
        <fullName evidence="10">Peptide transporter family 1</fullName>
    </recommendedName>
</protein>
<dbReference type="Gene3D" id="1.20.1250.20">
    <property type="entry name" value="MFS general substrate transporter like domains"/>
    <property type="match status" value="1"/>
</dbReference>
<comment type="caution">
    <text evidence="8">The sequence shown here is derived from an EMBL/GenBank/DDBJ whole genome shotgun (WGS) entry which is preliminary data.</text>
</comment>
<dbReference type="InterPro" id="IPR036259">
    <property type="entry name" value="MFS_trans_sf"/>
</dbReference>
<evidence type="ECO:0000256" key="4">
    <source>
        <dbReference type="ARBA" id="ARBA00022856"/>
    </source>
</evidence>
<evidence type="ECO:0000256" key="5">
    <source>
        <dbReference type="ARBA" id="ARBA00022989"/>
    </source>
</evidence>
<feature type="transmembrane region" description="Helical" evidence="7">
    <location>
        <begin position="101"/>
        <end position="119"/>
    </location>
</feature>
<feature type="transmembrane region" description="Helical" evidence="7">
    <location>
        <begin position="139"/>
        <end position="158"/>
    </location>
</feature>
<keyword evidence="4" id="KW-0571">Peptide transport</keyword>
<dbReference type="AlphaFoldDB" id="A0A226CXB6"/>
<feature type="transmembrane region" description="Helical" evidence="7">
    <location>
        <begin position="219"/>
        <end position="237"/>
    </location>
</feature>
<accession>A0A226CXB6</accession>
<dbReference type="Pfam" id="PF00854">
    <property type="entry name" value="PTR2"/>
    <property type="match status" value="2"/>
</dbReference>
<comment type="similarity">
    <text evidence="2">Belongs to the major facilitator superfamily. Proton-dependent oligopeptide transporter (POT/PTR) (TC 2.A.17) family.</text>
</comment>
<evidence type="ECO:0000256" key="2">
    <source>
        <dbReference type="ARBA" id="ARBA00005982"/>
    </source>
</evidence>
<feature type="transmembrane region" description="Helical" evidence="7">
    <location>
        <begin position="301"/>
        <end position="319"/>
    </location>
</feature>
<feature type="transmembrane region" description="Helical" evidence="7">
    <location>
        <begin position="368"/>
        <end position="388"/>
    </location>
</feature>
<dbReference type="EMBL" id="LNIX01000050">
    <property type="protein sequence ID" value="OXA37972.1"/>
    <property type="molecule type" value="Genomic_DNA"/>
</dbReference>
<comment type="subcellular location">
    <subcellularLocation>
        <location evidence="1">Membrane</location>
        <topology evidence="1">Multi-pass membrane protein</topology>
    </subcellularLocation>
</comment>
<evidence type="ECO:0000256" key="7">
    <source>
        <dbReference type="SAM" id="Phobius"/>
    </source>
</evidence>
<evidence type="ECO:0008006" key="10">
    <source>
        <dbReference type="Google" id="ProtNLM"/>
    </source>
</evidence>
<keyword evidence="9" id="KW-1185">Reference proteome</keyword>
<feature type="transmembrane region" description="Helical" evidence="7">
    <location>
        <begin position="400"/>
        <end position="419"/>
    </location>
</feature>
<evidence type="ECO:0000313" key="8">
    <source>
        <dbReference type="EMBL" id="OXA37972.1"/>
    </source>
</evidence>
<keyword evidence="3 7" id="KW-0812">Transmembrane</keyword>
<keyword evidence="5 7" id="KW-1133">Transmembrane helix</keyword>
<dbReference type="OrthoDB" id="8904098at2759"/>
<dbReference type="GO" id="GO:0022857">
    <property type="term" value="F:transmembrane transporter activity"/>
    <property type="evidence" value="ECO:0007669"/>
    <property type="project" value="InterPro"/>
</dbReference>
<dbReference type="SUPFAM" id="SSF103473">
    <property type="entry name" value="MFS general substrate transporter"/>
    <property type="match status" value="1"/>
</dbReference>
<dbReference type="PANTHER" id="PTHR11654">
    <property type="entry name" value="OLIGOPEPTIDE TRANSPORTER-RELATED"/>
    <property type="match status" value="1"/>
</dbReference>
<dbReference type="OMA" id="DDRVRGQ"/>
<evidence type="ECO:0000256" key="6">
    <source>
        <dbReference type="ARBA" id="ARBA00023136"/>
    </source>
</evidence>
<evidence type="ECO:0000313" key="9">
    <source>
        <dbReference type="Proteomes" id="UP000198287"/>
    </source>
</evidence>
<dbReference type="Proteomes" id="UP000198287">
    <property type="component" value="Unassembled WGS sequence"/>
</dbReference>
<name>A0A226CXB6_FOLCA</name>
<feature type="transmembrane region" description="Helical" evidence="7">
    <location>
        <begin position="67"/>
        <end position="89"/>
    </location>
</feature>
<evidence type="ECO:0000256" key="3">
    <source>
        <dbReference type="ARBA" id="ARBA00022692"/>
    </source>
</evidence>
<keyword evidence="6 7" id="KW-0472">Membrane</keyword>
<dbReference type="GO" id="GO:0015833">
    <property type="term" value="P:peptide transport"/>
    <property type="evidence" value="ECO:0007669"/>
    <property type="project" value="UniProtKB-KW"/>
</dbReference>
<dbReference type="InterPro" id="IPR000109">
    <property type="entry name" value="POT_fam"/>
</dbReference>
<organism evidence="8 9">
    <name type="scientific">Folsomia candida</name>
    <name type="common">Springtail</name>
    <dbReference type="NCBI Taxonomy" id="158441"/>
    <lineage>
        <taxon>Eukaryota</taxon>
        <taxon>Metazoa</taxon>
        <taxon>Ecdysozoa</taxon>
        <taxon>Arthropoda</taxon>
        <taxon>Hexapoda</taxon>
        <taxon>Collembola</taxon>
        <taxon>Entomobryomorpha</taxon>
        <taxon>Isotomoidea</taxon>
        <taxon>Isotomidae</taxon>
        <taxon>Proisotominae</taxon>
        <taxon>Folsomia</taxon>
    </lineage>
</organism>
<reference evidence="8 9" key="1">
    <citation type="submission" date="2015-12" db="EMBL/GenBank/DDBJ databases">
        <title>The genome of Folsomia candida.</title>
        <authorList>
            <person name="Faddeeva A."/>
            <person name="Derks M.F."/>
            <person name="Anvar Y."/>
            <person name="Smit S."/>
            <person name="Van Straalen N."/>
            <person name="Roelofs D."/>
        </authorList>
    </citation>
    <scope>NUCLEOTIDE SEQUENCE [LARGE SCALE GENOMIC DNA]</scope>
    <source>
        <strain evidence="8 9">VU population</strain>
        <tissue evidence="8">Whole body</tissue>
    </source>
</reference>
<gene>
    <name evidence="8" type="ORF">Fcan01_27261</name>
</gene>
<proteinExistence type="inferred from homology"/>
<feature type="transmembrane region" description="Helical" evidence="7">
    <location>
        <begin position="20"/>
        <end position="43"/>
    </location>
</feature>
<dbReference type="GO" id="GO:0016020">
    <property type="term" value="C:membrane"/>
    <property type="evidence" value="ECO:0007669"/>
    <property type="project" value="UniProtKB-SubCell"/>
</dbReference>
<keyword evidence="4" id="KW-0813">Transport</keyword>